<dbReference type="InterPro" id="IPR052061">
    <property type="entry name" value="PTE-AB_protein"/>
</dbReference>
<dbReference type="SUPFAM" id="SSF54637">
    <property type="entry name" value="Thioesterase/thiol ester dehydrase-isomerase"/>
    <property type="match status" value="1"/>
</dbReference>
<accession>A0A9W4IYA4</accession>
<dbReference type="Proteomes" id="UP001152592">
    <property type="component" value="Unassembled WGS sequence"/>
</dbReference>
<sequence length="198" mass="22369">MLRFSFSQLVKMHKPPQNTIDYFRSTPWTREILENNGYQIIPFFSRHLNEHTGENRFFAQTVNSKTTIPHLLALQLKDLKPPGLDSRPCRFVSQNPAAPHSLICLVSLGRGLDSHPSIVHGGFQGVLFDEIMRNLILLNHNSTCESGRGDIHFTVNMNVSYASPVTTPGVFLLRSQLTKREGGSGLHKLKFWIVKTGF</sequence>
<reference evidence="1" key="1">
    <citation type="submission" date="2021-07" db="EMBL/GenBank/DDBJ databases">
        <authorList>
            <person name="Branca A.L. A."/>
        </authorList>
    </citation>
    <scope>NUCLEOTIDE SEQUENCE</scope>
</reference>
<dbReference type="OrthoDB" id="37659at2759"/>
<evidence type="ECO:0000313" key="2">
    <source>
        <dbReference type="Proteomes" id="UP001152592"/>
    </source>
</evidence>
<name>A0A9W4IYA4_9EURO</name>
<dbReference type="Gene3D" id="3.10.129.10">
    <property type="entry name" value="Hotdog Thioesterase"/>
    <property type="match status" value="1"/>
</dbReference>
<protein>
    <recommendedName>
        <fullName evidence="3">Thioesterase domain-containing protein</fullName>
    </recommendedName>
</protein>
<dbReference type="AlphaFoldDB" id="A0A9W4IYA4"/>
<dbReference type="PANTHER" id="PTHR47260">
    <property type="entry name" value="UPF0644 PROTEIN PB2B4.06"/>
    <property type="match status" value="1"/>
</dbReference>
<gene>
    <name evidence="1" type="ORF">PSALAMII_LOCUS4300</name>
</gene>
<evidence type="ECO:0000313" key="1">
    <source>
        <dbReference type="EMBL" id="CAG8367810.1"/>
    </source>
</evidence>
<proteinExistence type="predicted"/>
<evidence type="ECO:0008006" key="3">
    <source>
        <dbReference type="Google" id="ProtNLM"/>
    </source>
</evidence>
<organism evidence="1 2">
    <name type="scientific">Penicillium salamii</name>
    <dbReference type="NCBI Taxonomy" id="1612424"/>
    <lineage>
        <taxon>Eukaryota</taxon>
        <taxon>Fungi</taxon>
        <taxon>Dikarya</taxon>
        <taxon>Ascomycota</taxon>
        <taxon>Pezizomycotina</taxon>
        <taxon>Eurotiomycetes</taxon>
        <taxon>Eurotiomycetidae</taxon>
        <taxon>Eurotiales</taxon>
        <taxon>Aspergillaceae</taxon>
        <taxon>Penicillium</taxon>
    </lineage>
</organism>
<comment type="caution">
    <text evidence="1">The sequence shown here is derived from an EMBL/GenBank/DDBJ whole genome shotgun (WGS) entry which is preliminary data.</text>
</comment>
<dbReference type="EMBL" id="CAJVPD010000221">
    <property type="protein sequence ID" value="CAG8367810.1"/>
    <property type="molecule type" value="Genomic_DNA"/>
</dbReference>
<dbReference type="PANTHER" id="PTHR47260:SF3">
    <property type="entry name" value="THIOESTERASE FAMILY PROTEIN (AFU_ORTHOLOGUE AFUA_7G03960)"/>
    <property type="match status" value="1"/>
</dbReference>
<dbReference type="InterPro" id="IPR029069">
    <property type="entry name" value="HotDog_dom_sf"/>
</dbReference>